<evidence type="ECO:0000256" key="5">
    <source>
        <dbReference type="ARBA" id="ARBA00023319"/>
    </source>
</evidence>
<feature type="domain" description="Ig-like" evidence="7">
    <location>
        <begin position="267"/>
        <end position="366"/>
    </location>
</feature>
<dbReference type="Proteomes" id="UP001208570">
    <property type="component" value="Unassembled WGS sequence"/>
</dbReference>
<evidence type="ECO:0000256" key="3">
    <source>
        <dbReference type="ARBA" id="ARBA00023157"/>
    </source>
</evidence>
<dbReference type="PROSITE" id="PS50835">
    <property type="entry name" value="IG_LIKE"/>
    <property type="match status" value="2"/>
</dbReference>
<feature type="signal peptide" evidence="6">
    <location>
        <begin position="1"/>
        <end position="24"/>
    </location>
</feature>
<dbReference type="InterPro" id="IPR007110">
    <property type="entry name" value="Ig-like_dom"/>
</dbReference>
<dbReference type="InterPro" id="IPR013783">
    <property type="entry name" value="Ig-like_fold"/>
</dbReference>
<dbReference type="PANTHER" id="PTHR11640">
    <property type="entry name" value="NEPHRIN"/>
    <property type="match status" value="1"/>
</dbReference>
<keyword evidence="9" id="KW-1185">Reference proteome</keyword>
<feature type="domain" description="Ig-like" evidence="7">
    <location>
        <begin position="30"/>
        <end position="135"/>
    </location>
</feature>
<dbReference type="SUPFAM" id="SSF48726">
    <property type="entry name" value="Immunoglobulin"/>
    <property type="match status" value="3"/>
</dbReference>
<dbReference type="GO" id="GO:0098609">
    <property type="term" value="P:cell-cell adhesion"/>
    <property type="evidence" value="ECO:0007669"/>
    <property type="project" value="TreeGrafter"/>
</dbReference>
<evidence type="ECO:0000313" key="9">
    <source>
        <dbReference type="Proteomes" id="UP001208570"/>
    </source>
</evidence>
<keyword evidence="2" id="KW-0472">Membrane</keyword>
<dbReference type="AlphaFoldDB" id="A0AAD9JA54"/>
<evidence type="ECO:0000256" key="4">
    <source>
        <dbReference type="ARBA" id="ARBA00023180"/>
    </source>
</evidence>
<name>A0AAD9JA54_9ANNE</name>
<dbReference type="InterPro" id="IPR003599">
    <property type="entry name" value="Ig_sub"/>
</dbReference>
<dbReference type="InterPro" id="IPR051275">
    <property type="entry name" value="Cell_adhesion_signaling"/>
</dbReference>
<dbReference type="Gene3D" id="2.60.40.10">
    <property type="entry name" value="Immunoglobulins"/>
    <property type="match status" value="3"/>
</dbReference>
<keyword evidence="4" id="KW-0325">Glycoprotein</keyword>
<evidence type="ECO:0000313" key="8">
    <source>
        <dbReference type="EMBL" id="KAK2148505.1"/>
    </source>
</evidence>
<keyword evidence="6" id="KW-0732">Signal</keyword>
<comment type="caution">
    <text evidence="8">The sequence shown here is derived from an EMBL/GenBank/DDBJ whole genome shotgun (WGS) entry which is preliminary data.</text>
</comment>
<gene>
    <name evidence="8" type="ORF">LSH36_493g03018</name>
</gene>
<dbReference type="EMBL" id="JAODUP010000493">
    <property type="protein sequence ID" value="KAK2148505.1"/>
    <property type="molecule type" value="Genomic_DNA"/>
</dbReference>
<dbReference type="InterPro" id="IPR036179">
    <property type="entry name" value="Ig-like_dom_sf"/>
</dbReference>
<dbReference type="GO" id="GO:0005886">
    <property type="term" value="C:plasma membrane"/>
    <property type="evidence" value="ECO:0007669"/>
    <property type="project" value="TreeGrafter"/>
</dbReference>
<dbReference type="GO" id="GO:0050839">
    <property type="term" value="F:cell adhesion molecule binding"/>
    <property type="evidence" value="ECO:0007669"/>
    <property type="project" value="TreeGrafter"/>
</dbReference>
<evidence type="ECO:0000256" key="6">
    <source>
        <dbReference type="SAM" id="SignalP"/>
    </source>
</evidence>
<evidence type="ECO:0000256" key="2">
    <source>
        <dbReference type="ARBA" id="ARBA00023136"/>
    </source>
</evidence>
<dbReference type="PANTHER" id="PTHR11640:SF31">
    <property type="entry name" value="IRREGULAR CHIASM C-ROUGHEST PROTEIN-RELATED"/>
    <property type="match status" value="1"/>
</dbReference>
<keyword evidence="3" id="KW-1015">Disulfide bond</keyword>
<sequence length="429" mass="48241">MTSYDDAINLLFLILLLGCQIGKANLFTMVTEGQMFVLNVSDDVTLQCEFQMEHFNLFYNPVIWLKIQYHESTEMNIMGNMKEPFASTGKFRVYFKPTPPTYVMGLSIQDLTLQDSGNYTCEVRAPGSKLLGQVTHRIFIRAHVIDVAVYQDASVSRIATSHVIPPILGLVEDTPTSIKCIAEGGNPPPEVEMLLGHRDVTDQFHVQTYPTLSGEKGFRLMQTTTVIWTDYFRVSAEDDKKKLKCKVTIPGLGSQTALAILEVNYAPTIYCKLSEAYLGDKNVYLSCEVRARPGVTALYWELDANGTVVTEGIVVNEEYWVINMDQGDNMIQTQLYLREVKRDSFRTYNLVAENNVAVTSRNVELKRLHHDFPLQPHLVAGQELKSHYVSDAGKRPNPKYVFIHGSAGSRHSKSSLICGVISVWILSIL</sequence>
<evidence type="ECO:0000256" key="1">
    <source>
        <dbReference type="ARBA" id="ARBA00004479"/>
    </source>
</evidence>
<reference evidence="8" key="1">
    <citation type="journal article" date="2023" name="Mol. Biol. Evol.">
        <title>Third-Generation Sequencing Reveals the Adaptive Role of the Epigenome in Three Deep-Sea Polychaetes.</title>
        <authorList>
            <person name="Perez M."/>
            <person name="Aroh O."/>
            <person name="Sun Y."/>
            <person name="Lan Y."/>
            <person name="Juniper S.K."/>
            <person name="Young C.R."/>
            <person name="Angers B."/>
            <person name="Qian P.Y."/>
        </authorList>
    </citation>
    <scope>NUCLEOTIDE SEQUENCE</scope>
    <source>
        <strain evidence="8">P08H-3</strain>
    </source>
</reference>
<feature type="chain" id="PRO_5042054494" description="Ig-like domain-containing protein" evidence="6">
    <location>
        <begin position="25"/>
        <end position="429"/>
    </location>
</feature>
<dbReference type="SMART" id="SM00409">
    <property type="entry name" value="IG"/>
    <property type="match status" value="2"/>
</dbReference>
<evidence type="ECO:0000259" key="7">
    <source>
        <dbReference type="PROSITE" id="PS50835"/>
    </source>
</evidence>
<organism evidence="8 9">
    <name type="scientific">Paralvinella palmiformis</name>
    <dbReference type="NCBI Taxonomy" id="53620"/>
    <lineage>
        <taxon>Eukaryota</taxon>
        <taxon>Metazoa</taxon>
        <taxon>Spiralia</taxon>
        <taxon>Lophotrochozoa</taxon>
        <taxon>Annelida</taxon>
        <taxon>Polychaeta</taxon>
        <taxon>Sedentaria</taxon>
        <taxon>Canalipalpata</taxon>
        <taxon>Terebellida</taxon>
        <taxon>Terebelliformia</taxon>
        <taxon>Alvinellidae</taxon>
        <taxon>Paralvinella</taxon>
    </lineage>
</organism>
<protein>
    <recommendedName>
        <fullName evidence="7">Ig-like domain-containing protein</fullName>
    </recommendedName>
</protein>
<proteinExistence type="predicted"/>
<comment type="subcellular location">
    <subcellularLocation>
        <location evidence="1">Membrane</location>
        <topology evidence="1">Single-pass type I membrane protein</topology>
    </subcellularLocation>
</comment>
<accession>A0AAD9JA54</accession>
<dbReference type="GO" id="GO:0005911">
    <property type="term" value="C:cell-cell junction"/>
    <property type="evidence" value="ECO:0007669"/>
    <property type="project" value="TreeGrafter"/>
</dbReference>
<keyword evidence="5" id="KW-0393">Immunoglobulin domain</keyword>